<sequence length="317" mass="34855">MQPMTQWRAILVPDEGQRACSADYFRSEQHLKAEGVTHSLIVEDGEGRALRVPLIVRAIEGTPYRDAVSPYGFPGAELNGLSEVPSDAIDWRGTELVSIFVRDRVGGLRCFAGGRLRSEVYLVDTSQPVAFRGDHDADIRRNTRLGYVSTCVPVKDTTSEQREGLKAVYRQTLAHDGAEARYDFSDAWFDEVLTCGFAWLVTTRAPDGAIASSTLAVLSDGLLHHFLGGTADAYRKHSPEKNEVPLLVDLSAKLEARVHLGGGLRPGDDLERFNRGFANVTAPFYTHDLVCDPAVYAALSQGHEGTDYFPAYRAPRS</sequence>
<evidence type="ECO:0000313" key="1">
    <source>
        <dbReference type="EMBL" id="MBE4751734.1"/>
    </source>
</evidence>
<evidence type="ECO:0000313" key="2">
    <source>
        <dbReference type="Proteomes" id="UP001516472"/>
    </source>
</evidence>
<dbReference type="EMBL" id="JAAIYO010000009">
    <property type="protein sequence ID" value="MBE4751734.1"/>
    <property type="molecule type" value="Genomic_DNA"/>
</dbReference>
<dbReference type="InterPro" id="IPR016181">
    <property type="entry name" value="Acyl_CoA_acyltransferase"/>
</dbReference>
<comment type="caution">
    <text evidence="1">The sequence shown here is derived from an EMBL/GenBank/DDBJ whole genome shotgun (WGS) entry which is preliminary data.</text>
</comment>
<keyword evidence="2" id="KW-1185">Reference proteome</keyword>
<organism evidence="1 2">
    <name type="scientific">Corallococcus soli</name>
    <dbReference type="NCBI Taxonomy" id="2710757"/>
    <lineage>
        <taxon>Bacteria</taxon>
        <taxon>Pseudomonadati</taxon>
        <taxon>Myxococcota</taxon>
        <taxon>Myxococcia</taxon>
        <taxon>Myxococcales</taxon>
        <taxon>Cystobacterineae</taxon>
        <taxon>Myxococcaceae</taxon>
        <taxon>Corallococcus</taxon>
    </lineage>
</organism>
<proteinExistence type="predicted"/>
<protein>
    <submittedName>
        <fullName evidence="1">GNAT family N-acetyltransferase</fullName>
    </submittedName>
</protein>
<name>A0ABR9PV62_9BACT</name>
<reference evidence="1 2" key="1">
    <citation type="submission" date="2020-02" db="EMBL/GenBank/DDBJ databases">
        <authorList>
            <person name="Babadi Z.K."/>
            <person name="Risdian C."/>
            <person name="Ebrahimipour G.H."/>
            <person name="Wink J."/>
        </authorList>
    </citation>
    <scope>NUCLEOTIDE SEQUENCE [LARGE SCALE GENOMIC DNA]</scope>
    <source>
        <strain evidence="1 2">ZKHCc1 1396</strain>
    </source>
</reference>
<dbReference type="Proteomes" id="UP001516472">
    <property type="component" value="Unassembled WGS sequence"/>
</dbReference>
<dbReference type="SUPFAM" id="SSF55729">
    <property type="entry name" value="Acyl-CoA N-acyltransferases (Nat)"/>
    <property type="match status" value="1"/>
</dbReference>
<gene>
    <name evidence="1" type="ORF">G4177_26540</name>
</gene>
<dbReference type="RefSeq" id="WP_193428934.1">
    <property type="nucleotide sequence ID" value="NZ_JAAIYO010000009.1"/>
</dbReference>
<accession>A0ABR9PV62</accession>